<accession>A0A0F3INV9</accession>
<dbReference type="Pfam" id="PF04311">
    <property type="entry name" value="DUF459"/>
    <property type="match status" value="1"/>
</dbReference>
<dbReference type="InterPro" id="IPR007407">
    <property type="entry name" value="DUF459"/>
</dbReference>
<keyword evidence="1" id="KW-0732">Signal</keyword>
<protein>
    <submittedName>
        <fullName evidence="2">Uncharacterized protein</fullName>
    </submittedName>
</protein>
<dbReference type="PANTHER" id="PTHR30383">
    <property type="entry name" value="THIOESTERASE 1/PROTEASE 1/LYSOPHOSPHOLIPASE L1"/>
    <property type="match status" value="1"/>
</dbReference>
<dbReference type="RefSeq" id="WP_045777078.1">
    <property type="nucleotide sequence ID" value="NZ_LAJY01000594.1"/>
</dbReference>
<dbReference type="PATRIC" id="fig|552518.3.peg.3681"/>
<dbReference type="EMBL" id="LAJY01000594">
    <property type="protein sequence ID" value="KJV08415.1"/>
    <property type="molecule type" value="Genomic_DNA"/>
</dbReference>
<dbReference type="Proteomes" id="UP000033774">
    <property type="component" value="Unassembled WGS sequence"/>
</dbReference>
<evidence type="ECO:0000313" key="2">
    <source>
        <dbReference type="EMBL" id="KJV08415.1"/>
    </source>
</evidence>
<dbReference type="GO" id="GO:0016788">
    <property type="term" value="F:hydrolase activity, acting on ester bonds"/>
    <property type="evidence" value="ECO:0007669"/>
    <property type="project" value="UniProtKB-ARBA"/>
</dbReference>
<dbReference type="InterPro" id="IPR051532">
    <property type="entry name" value="Ester_Hydrolysis_Enzymes"/>
</dbReference>
<keyword evidence="3" id="KW-1185">Reference proteome</keyword>
<evidence type="ECO:0000256" key="1">
    <source>
        <dbReference type="SAM" id="SignalP"/>
    </source>
</evidence>
<dbReference type="InterPro" id="IPR036514">
    <property type="entry name" value="SGNH_hydro_sf"/>
</dbReference>
<dbReference type="AlphaFoldDB" id="A0A0F3INV9"/>
<reference evidence="2 3" key="1">
    <citation type="submission" date="2015-03" db="EMBL/GenBank/DDBJ databases">
        <title>Draft genome sequence of Elstera litoralis.</title>
        <authorList>
            <person name="Rahalkar M.C."/>
            <person name="Dhakephalkar P.K."/>
            <person name="Pore S.D."/>
            <person name="Arora P."/>
            <person name="Kapse N.G."/>
            <person name="Pandit P.S."/>
        </authorList>
    </citation>
    <scope>NUCLEOTIDE SEQUENCE [LARGE SCALE GENOMIC DNA]</scope>
    <source>
        <strain evidence="2 3">Dia-1</strain>
    </source>
</reference>
<proteinExistence type="predicted"/>
<evidence type="ECO:0000313" key="3">
    <source>
        <dbReference type="Proteomes" id="UP000033774"/>
    </source>
</evidence>
<dbReference type="SUPFAM" id="SSF52266">
    <property type="entry name" value="SGNH hydrolase"/>
    <property type="match status" value="1"/>
</dbReference>
<dbReference type="Gene3D" id="3.40.50.1110">
    <property type="entry name" value="SGNH hydrolase"/>
    <property type="match status" value="1"/>
</dbReference>
<name>A0A0F3INV9_9PROT</name>
<feature type="signal peptide" evidence="1">
    <location>
        <begin position="1"/>
        <end position="26"/>
    </location>
</feature>
<organism evidence="2 3">
    <name type="scientific">Elstera litoralis</name>
    <dbReference type="NCBI Taxonomy" id="552518"/>
    <lineage>
        <taxon>Bacteria</taxon>
        <taxon>Pseudomonadati</taxon>
        <taxon>Pseudomonadota</taxon>
        <taxon>Alphaproteobacteria</taxon>
        <taxon>Rhodospirillales</taxon>
        <taxon>Rhodospirillaceae</taxon>
        <taxon>Elstera</taxon>
    </lineage>
</organism>
<sequence>MGKRWILIVIAMVWSVMLSASGWAGAQAGSGEPPTQTASPASKTILIFGDSMADGLWGGLTRALIRDPSVKLIRRGKNGTGLARPDVYDWPASLPALLETEKPDVVILSFGLNDRQDTFADGRRQFYFRTEAWRTAYIERIQAILAPLKERHIPTFWVGLPIMRDSTVSKDAEYLNGLYEPAVVAAGATFFPIWDMSVDSNRDYASHTKGADGRMRSLRTEDGMHFSSAGYDLLAQALLQKLAPTVRAATAP</sequence>
<comment type="caution">
    <text evidence="2">The sequence shown here is derived from an EMBL/GenBank/DDBJ whole genome shotgun (WGS) entry which is preliminary data.</text>
</comment>
<feature type="chain" id="PRO_5002462449" evidence="1">
    <location>
        <begin position="27"/>
        <end position="252"/>
    </location>
</feature>
<gene>
    <name evidence="2" type="ORF">VZ95_17955</name>
</gene>